<dbReference type="Gene3D" id="2.40.160.10">
    <property type="entry name" value="Porin"/>
    <property type="match status" value="1"/>
</dbReference>
<reference evidence="2 3" key="1">
    <citation type="submission" date="2016-01" db="EMBL/GenBank/DDBJ databases">
        <authorList>
            <person name="Oliw E.H."/>
        </authorList>
    </citation>
    <scope>NUCLEOTIDE SEQUENCE [LARGE SCALE GENOMIC DNA]</scope>
    <source>
        <strain evidence="2 3">DNF00307</strain>
    </source>
</reference>
<comment type="caution">
    <text evidence="2">The sequence shown here is derived from an EMBL/GenBank/DDBJ whole genome shotgun (WGS) entry which is preliminary data.</text>
</comment>
<evidence type="ECO:0000313" key="2">
    <source>
        <dbReference type="EMBL" id="KXB74159.1"/>
    </source>
</evidence>
<evidence type="ECO:0000256" key="1">
    <source>
        <dbReference type="SAM" id="Phobius"/>
    </source>
</evidence>
<feature type="transmembrane region" description="Helical" evidence="1">
    <location>
        <begin position="20"/>
        <end position="38"/>
    </location>
</feature>
<gene>
    <name evidence="2" type="ORF">HMPREF1860_02149</name>
</gene>
<dbReference type="AlphaFoldDB" id="A0A134B2J2"/>
<name>A0A134B2J2_9BACT</name>
<dbReference type="Pfam" id="PF07396">
    <property type="entry name" value="Porin_O_P"/>
    <property type="match status" value="1"/>
</dbReference>
<sequence length="416" mass="47797">MLLLPTKLIKKISMKELKKLLLTCIVYFIPVVLFGEILTEINDTHLSSNNFIYGIVQEKKINSEKVDSCKKIIFKVPKISGYLQTGWNYTANDKTKTSSFQAKRLRLLMDGKVGDNIDFRLQIEAFNGISGTQNGNNQKSIHLMDAFATWKIVPEFKVRLGQFYTPLGYENYDISPSTLESIDFSNIVYRMACRNPYEYNFVDYGRDLGIMFIGDIGKSKQGYSYLHYDFAITNGSLPCTDDKNMSKDIYVSTTIQPMKNLKVKATYNYGEYVSNTVKGGEGVKVKDGSRYNPMNRFVAGVWYNDPNGLDLRTEIGFVNSKIDNFTFVNEESAYILAAYHFHKFLPLLRWDMYKDNINKTTAAANYNRILLGVTYKLMENAKIQLNWGHFIYPKNIEELNGYKTSEQIQIMGLFSF</sequence>
<keyword evidence="1" id="KW-0812">Transmembrane</keyword>
<dbReference type="InterPro" id="IPR010870">
    <property type="entry name" value="Porin_O/P"/>
</dbReference>
<dbReference type="PATRIC" id="fig|419005.5.peg.2151"/>
<dbReference type="Proteomes" id="UP000070531">
    <property type="component" value="Unassembled WGS sequence"/>
</dbReference>
<organism evidence="2">
    <name type="scientific">Prevotella amnii</name>
    <dbReference type="NCBI Taxonomy" id="419005"/>
    <lineage>
        <taxon>Bacteria</taxon>
        <taxon>Pseudomonadati</taxon>
        <taxon>Bacteroidota</taxon>
        <taxon>Bacteroidia</taxon>
        <taxon>Bacteroidales</taxon>
        <taxon>Prevotellaceae</taxon>
        <taxon>Prevotella</taxon>
    </lineage>
</organism>
<keyword evidence="1" id="KW-0472">Membrane</keyword>
<accession>A0A134B2J2</accession>
<proteinExistence type="predicted"/>
<protein>
    <submittedName>
        <fullName evidence="2">Phosphate-selective porin O and P</fullName>
    </submittedName>
</protein>
<dbReference type="SUPFAM" id="SSF56935">
    <property type="entry name" value="Porins"/>
    <property type="match status" value="1"/>
</dbReference>
<dbReference type="STRING" id="419005.HMPREF1860_02149"/>
<keyword evidence="1" id="KW-1133">Transmembrane helix</keyword>
<dbReference type="EMBL" id="LSDL01000153">
    <property type="protein sequence ID" value="KXB74159.1"/>
    <property type="molecule type" value="Genomic_DNA"/>
</dbReference>
<evidence type="ECO:0000313" key="3">
    <source>
        <dbReference type="Proteomes" id="UP000070531"/>
    </source>
</evidence>
<dbReference type="InterPro" id="IPR023614">
    <property type="entry name" value="Porin_dom_sf"/>
</dbReference>